<accession>A0A369WD34</accession>
<evidence type="ECO:0000313" key="2">
    <source>
        <dbReference type="EMBL" id="RDE10011.1"/>
    </source>
</evidence>
<feature type="domain" description="TadE-like" evidence="1">
    <location>
        <begin position="28"/>
        <end position="69"/>
    </location>
</feature>
<dbReference type="OrthoDB" id="7349713at2"/>
<dbReference type="AlphaFoldDB" id="A0A369WD34"/>
<dbReference type="RefSeq" id="WP_114644778.1">
    <property type="nucleotide sequence ID" value="NZ_QQNH01000003.1"/>
</dbReference>
<dbReference type="EMBL" id="QQNH01000003">
    <property type="protein sequence ID" value="RDE10011.1"/>
    <property type="molecule type" value="Genomic_DNA"/>
</dbReference>
<sequence length="185" mass="20217">MRIGTASSSSRKTSLSGLLRRFARSTRGVTVIEFAIVGPIFFGLIGATIETAITFFAGYALDTAVIDSSRLIRTGQGSYTHTANDYRAALCGQLYGMFDCDEIRIGVSKIDNFSDFSATYPIDPNSGAWSYSQPYEVIGDDAYVMIEAYYKWPTFFNIPGLNAGQTADGKRLLAAAHVFRTEPTL</sequence>
<name>A0A369WD34_9HYPH</name>
<organism evidence="2 3">
    <name type="scientific">Pelagibacterium lacus</name>
    <dbReference type="NCBI Taxonomy" id="2282655"/>
    <lineage>
        <taxon>Bacteria</taxon>
        <taxon>Pseudomonadati</taxon>
        <taxon>Pseudomonadota</taxon>
        <taxon>Alphaproteobacteria</taxon>
        <taxon>Hyphomicrobiales</taxon>
        <taxon>Devosiaceae</taxon>
        <taxon>Pelagibacterium</taxon>
    </lineage>
</organism>
<dbReference type="InterPro" id="IPR012495">
    <property type="entry name" value="TadE-like_dom"/>
</dbReference>
<reference evidence="3" key="1">
    <citation type="submission" date="2018-07" db="EMBL/GenBank/DDBJ databases">
        <authorList>
            <person name="Liu B.-T."/>
            <person name="Du Z."/>
        </authorList>
    </citation>
    <scope>NUCLEOTIDE SEQUENCE [LARGE SCALE GENOMIC DNA]</scope>
    <source>
        <strain evidence="3">XYN52</strain>
    </source>
</reference>
<dbReference type="Proteomes" id="UP000253759">
    <property type="component" value="Unassembled WGS sequence"/>
</dbReference>
<proteinExistence type="predicted"/>
<evidence type="ECO:0000259" key="1">
    <source>
        <dbReference type="Pfam" id="PF07811"/>
    </source>
</evidence>
<gene>
    <name evidence="2" type="ORF">DVH29_03510</name>
</gene>
<comment type="caution">
    <text evidence="2">The sequence shown here is derived from an EMBL/GenBank/DDBJ whole genome shotgun (WGS) entry which is preliminary data.</text>
</comment>
<protein>
    <submittedName>
        <fullName evidence="2">Pilus assembly protein</fullName>
    </submittedName>
</protein>
<keyword evidence="3" id="KW-1185">Reference proteome</keyword>
<dbReference type="Pfam" id="PF07811">
    <property type="entry name" value="TadE"/>
    <property type="match status" value="1"/>
</dbReference>
<evidence type="ECO:0000313" key="3">
    <source>
        <dbReference type="Proteomes" id="UP000253759"/>
    </source>
</evidence>